<comment type="caution">
    <text evidence="1">The sequence shown here is derived from an EMBL/GenBank/DDBJ whole genome shotgun (WGS) entry which is preliminary data.</text>
</comment>
<protein>
    <submittedName>
        <fullName evidence="1">Uncharacterized protein</fullName>
    </submittedName>
</protein>
<reference evidence="1" key="1">
    <citation type="submission" date="2023-02" db="EMBL/GenBank/DDBJ databases">
        <title>Genome of toxic invasive species Heracleum sosnowskyi carries increased number of genes despite the absence of recent whole-genome duplications.</title>
        <authorList>
            <person name="Schelkunov M."/>
            <person name="Shtratnikova V."/>
            <person name="Makarenko M."/>
            <person name="Klepikova A."/>
            <person name="Omelchenko D."/>
            <person name="Novikova G."/>
            <person name="Obukhova E."/>
            <person name="Bogdanov V."/>
            <person name="Penin A."/>
            <person name="Logacheva M."/>
        </authorList>
    </citation>
    <scope>NUCLEOTIDE SEQUENCE</scope>
    <source>
        <strain evidence="1">Hsosn_3</strain>
        <tissue evidence="1">Leaf</tissue>
    </source>
</reference>
<dbReference type="Proteomes" id="UP001237642">
    <property type="component" value="Unassembled WGS sequence"/>
</dbReference>
<accession>A0AAD8IDY1</accession>
<proteinExistence type="predicted"/>
<keyword evidence="2" id="KW-1185">Reference proteome</keyword>
<evidence type="ECO:0000313" key="2">
    <source>
        <dbReference type="Proteomes" id="UP001237642"/>
    </source>
</evidence>
<evidence type="ECO:0000313" key="1">
    <source>
        <dbReference type="EMBL" id="KAK1383994.1"/>
    </source>
</evidence>
<gene>
    <name evidence="1" type="ORF">POM88_021729</name>
</gene>
<sequence>MLVPCSLFDPAIAKQILGDIDASLTGSTFEKNTLFADSQIDIMIEGKTGTGQGRNMVDTSTELILYDAFFIYVEKPWFLSAPALVGALRTFGGQSKEMRAVKSLTCRVLLL</sequence>
<dbReference type="AlphaFoldDB" id="A0AAD8IDY1"/>
<reference evidence="1" key="2">
    <citation type="submission" date="2023-05" db="EMBL/GenBank/DDBJ databases">
        <authorList>
            <person name="Schelkunov M.I."/>
        </authorList>
    </citation>
    <scope>NUCLEOTIDE SEQUENCE</scope>
    <source>
        <strain evidence="1">Hsosn_3</strain>
        <tissue evidence="1">Leaf</tissue>
    </source>
</reference>
<name>A0AAD8IDY1_9APIA</name>
<dbReference type="EMBL" id="JAUIZM010000005">
    <property type="protein sequence ID" value="KAK1383994.1"/>
    <property type="molecule type" value="Genomic_DNA"/>
</dbReference>
<organism evidence="1 2">
    <name type="scientific">Heracleum sosnowskyi</name>
    <dbReference type="NCBI Taxonomy" id="360622"/>
    <lineage>
        <taxon>Eukaryota</taxon>
        <taxon>Viridiplantae</taxon>
        <taxon>Streptophyta</taxon>
        <taxon>Embryophyta</taxon>
        <taxon>Tracheophyta</taxon>
        <taxon>Spermatophyta</taxon>
        <taxon>Magnoliopsida</taxon>
        <taxon>eudicotyledons</taxon>
        <taxon>Gunneridae</taxon>
        <taxon>Pentapetalae</taxon>
        <taxon>asterids</taxon>
        <taxon>campanulids</taxon>
        <taxon>Apiales</taxon>
        <taxon>Apiaceae</taxon>
        <taxon>Apioideae</taxon>
        <taxon>apioid superclade</taxon>
        <taxon>Tordylieae</taxon>
        <taxon>Tordyliinae</taxon>
        <taxon>Heracleum</taxon>
    </lineage>
</organism>